<proteinExistence type="predicted"/>
<name>J1GRT6_9ACTO</name>
<dbReference type="EMBL" id="AKFT01000226">
    <property type="protein sequence ID" value="EJF35675.1"/>
    <property type="molecule type" value="Genomic_DNA"/>
</dbReference>
<dbReference type="RefSeq" id="WP_008734127.1">
    <property type="nucleotide sequence ID" value="NZ_AKFT01000226.1"/>
</dbReference>
<gene>
    <name evidence="1" type="ORF">HMPREF1318_1278</name>
</gene>
<evidence type="ECO:0000313" key="1">
    <source>
        <dbReference type="EMBL" id="EJF35675.1"/>
    </source>
</evidence>
<dbReference type="Proteomes" id="UP000002941">
    <property type="component" value="Unassembled WGS sequence"/>
</dbReference>
<sequence length="91" mass="9851">MERWVGIVFLQGQEADKLLDLIDAKGAEAGIEYLSQRDYGTETTDAAMERGEVHDSAPTYAGDRQAETGDYAMIQPAGRARRPLPAAPDPG</sequence>
<keyword evidence="2" id="KW-1185">Reference proteome</keyword>
<comment type="caution">
    <text evidence="1">The sequence shown here is derived from an EMBL/GenBank/DDBJ whole genome shotgun (WGS) entry which is preliminary data.</text>
</comment>
<dbReference type="PATRIC" id="fig|1125718.3.peg.2930"/>
<protein>
    <submittedName>
        <fullName evidence="1">Uncharacterized protein</fullName>
    </submittedName>
</protein>
<reference evidence="1 2" key="1">
    <citation type="submission" date="2012-05" db="EMBL/GenBank/DDBJ databases">
        <authorList>
            <person name="Harkins D.M."/>
            <person name="Madupu R."/>
            <person name="Durkin A.S."/>
            <person name="Torralba M."/>
            <person name="Methe B."/>
            <person name="Sutton G.G."/>
            <person name="Nelson K.E."/>
        </authorList>
    </citation>
    <scope>NUCLEOTIDE SEQUENCE [LARGE SCALE GENOMIC DNA]</scope>
    <source>
        <strain evidence="1 2">F0489</strain>
    </source>
</reference>
<accession>J1GRT6</accession>
<organism evidence="1 2">
    <name type="scientific">Actinomyces massiliensis F0489</name>
    <dbReference type="NCBI Taxonomy" id="1125718"/>
    <lineage>
        <taxon>Bacteria</taxon>
        <taxon>Bacillati</taxon>
        <taxon>Actinomycetota</taxon>
        <taxon>Actinomycetes</taxon>
        <taxon>Actinomycetales</taxon>
        <taxon>Actinomycetaceae</taxon>
        <taxon>Actinomyces</taxon>
    </lineage>
</organism>
<evidence type="ECO:0000313" key="2">
    <source>
        <dbReference type="Proteomes" id="UP000002941"/>
    </source>
</evidence>
<dbReference type="AlphaFoldDB" id="J1GRT6"/>
<dbReference type="eggNOG" id="ENOG502Z9IP">
    <property type="taxonomic scope" value="Bacteria"/>
</dbReference>